<organism evidence="1">
    <name type="scientific">hydrothermal vent metagenome</name>
    <dbReference type="NCBI Taxonomy" id="652676"/>
    <lineage>
        <taxon>unclassified sequences</taxon>
        <taxon>metagenomes</taxon>
        <taxon>ecological metagenomes</taxon>
    </lineage>
</organism>
<proteinExistence type="predicted"/>
<reference evidence="1" key="1">
    <citation type="submission" date="2018-06" db="EMBL/GenBank/DDBJ databases">
        <authorList>
            <person name="Zhirakovskaya E."/>
        </authorList>
    </citation>
    <scope>NUCLEOTIDE SEQUENCE</scope>
</reference>
<sequence length="58" mass="6502">MGKVLDAALMPFPPATPVTVYDSCLRMVFLKTVLTLITRRFQMAEALSANRSILIFLE</sequence>
<dbReference type="EMBL" id="UOGB01000060">
    <property type="protein sequence ID" value="VAX16551.1"/>
    <property type="molecule type" value="Genomic_DNA"/>
</dbReference>
<gene>
    <name evidence="1" type="ORF">MNBD_NITROSPINAE03-521</name>
</gene>
<protein>
    <submittedName>
        <fullName evidence="1">Uncharacterized protein</fullName>
    </submittedName>
</protein>
<evidence type="ECO:0000313" key="1">
    <source>
        <dbReference type="EMBL" id="VAX16551.1"/>
    </source>
</evidence>
<name>A0A3B1BPS0_9ZZZZ</name>
<dbReference type="AlphaFoldDB" id="A0A3B1BPS0"/>
<accession>A0A3B1BPS0</accession>